<name>A0ABN9RAP3_9DINO</name>
<comment type="caution">
    <text evidence="1">The sequence shown here is derived from an EMBL/GenBank/DDBJ whole genome shotgun (WGS) entry which is preliminary data.</text>
</comment>
<sequence length="79" mass="8533">AYALEGLLVKATKPDGNNADFDVFLAAQRKAKISRRNEDSLEKTSASIASSFIGMPVNVDLGVLRKAVDKRLTAKQQLA</sequence>
<dbReference type="Proteomes" id="UP001189429">
    <property type="component" value="Unassembled WGS sequence"/>
</dbReference>
<keyword evidence="2" id="KW-1185">Reference proteome</keyword>
<organism evidence="1 2">
    <name type="scientific">Prorocentrum cordatum</name>
    <dbReference type="NCBI Taxonomy" id="2364126"/>
    <lineage>
        <taxon>Eukaryota</taxon>
        <taxon>Sar</taxon>
        <taxon>Alveolata</taxon>
        <taxon>Dinophyceae</taxon>
        <taxon>Prorocentrales</taxon>
        <taxon>Prorocentraceae</taxon>
        <taxon>Prorocentrum</taxon>
    </lineage>
</organism>
<feature type="non-terminal residue" evidence="1">
    <location>
        <position position="79"/>
    </location>
</feature>
<dbReference type="EMBL" id="CAUYUJ010005869">
    <property type="protein sequence ID" value="CAK0815249.1"/>
    <property type="molecule type" value="Genomic_DNA"/>
</dbReference>
<reference evidence="1" key="1">
    <citation type="submission" date="2023-10" db="EMBL/GenBank/DDBJ databases">
        <authorList>
            <person name="Chen Y."/>
            <person name="Shah S."/>
            <person name="Dougan E. K."/>
            <person name="Thang M."/>
            <person name="Chan C."/>
        </authorList>
    </citation>
    <scope>NUCLEOTIDE SEQUENCE [LARGE SCALE GENOMIC DNA]</scope>
</reference>
<gene>
    <name evidence="1" type="ORF">PCOR1329_LOCUS18606</name>
</gene>
<feature type="non-terminal residue" evidence="1">
    <location>
        <position position="1"/>
    </location>
</feature>
<evidence type="ECO:0000313" key="1">
    <source>
        <dbReference type="EMBL" id="CAK0815249.1"/>
    </source>
</evidence>
<accession>A0ABN9RAP3</accession>
<proteinExistence type="predicted"/>
<evidence type="ECO:0000313" key="2">
    <source>
        <dbReference type="Proteomes" id="UP001189429"/>
    </source>
</evidence>
<protein>
    <submittedName>
        <fullName evidence="1">Uncharacterized protein</fullName>
    </submittedName>
</protein>